<accession>X1DJC5</accession>
<sequence>ETFSSWHAGDDAWTQDDPRNDNLYVQQFIDWNPTEITFTVHLWS</sequence>
<dbReference type="EMBL" id="BART01042063">
    <property type="protein sequence ID" value="GAH20307.1"/>
    <property type="molecule type" value="Genomic_DNA"/>
</dbReference>
<feature type="non-terminal residue" evidence="1">
    <location>
        <position position="44"/>
    </location>
</feature>
<feature type="non-terminal residue" evidence="1">
    <location>
        <position position="1"/>
    </location>
</feature>
<reference evidence="1" key="1">
    <citation type="journal article" date="2014" name="Front. Microbiol.">
        <title>High frequency of phylogenetically diverse reductive dehalogenase-homologous genes in deep subseafloor sedimentary metagenomes.</title>
        <authorList>
            <person name="Kawai M."/>
            <person name="Futagami T."/>
            <person name="Toyoda A."/>
            <person name="Takaki Y."/>
            <person name="Nishi S."/>
            <person name="Hori S."/>
            <person name="Arai W."/>
            <person name="Tsubouchi T."/>
            <person name="Morono Y."/>
            <person name="Uchiyama I."/>
            <person name="Ito T."/>
            <person name="Fujiyama A."/>
            <person name="Inagaki F."/>
            <person name="Takami H."/>
        </authorList>
    </citation>
    <scope>NUCLEOTIDE SEQUENCE</scope>
    <source>
        <strain evidence="1">Expedition CK06-06</strain>
    </source>
</reference>
<comment type="caution">
    <text evidence="1">The sequence shown here is derived from an EMBL/GenBank/DDBJ whole genome shotgun (WGS) entry which is preliminary data.</text>
</comment>
<organism evidence="1">
    <name type="scientific">marine sediment metagenome</name>
    <dbReference type="NCBI Taxonomy" id="412755"/>
    <lineage>
        <taxon>unclassified sequences</taxon>
        <taxon>metagenomes</taxon>
        <taxon>ecological metagenomes</taxon>
    </lineage>
</organism>
<name>X1DJC5_9ZZZZ</name>
<dbReference type="AlphaFoldDB" id="X1DJC5"/>
<protein>
    <submittedName>
        <fullName evidence="1">Uncharacterized protein</fullName>
    </submittedName>
</protein>
<evidence type="ECO:0000313" key="1">
    <source>
        <dbReference type="EMBL" id="GAH20307.1"/>
    </source>
</evidence>
<proteinExistence type="predicted"/>
<gene>
    <name evidence="1" type="ORF">S01H4_67163</name>
</gene>